<keyword evidence="10" id="KW-0050">Antiport</keyword>
<evidence type="ECO:0000256" key="10">
    <source>
        <dbReference type="RuleBase" id="RU365028"/>
    </source>
</evidence>
<feature type="domain" description="Sodium/calcium exchanger membrane region" evidence="11">
    <location>
        <begin position="284"/>
        <end position="427"/>
    </location>
</feature>
<feature type="transmembrane region" description="Helical" evidence="10">
    <location>
        <begin position="115"/>
        <end position="134"/>
    </location>
</feature>
<keyword evidence="8 10" id="KW-0406">Ion transport</keyword>
<feature type="transmembrane region" description="Helical" evidence="10">
    <location>
        <begin position="219"/>
        <end position="240"/>
    </location>
</feature>
<evidence type="ECO:0000256" key="2">
    <source>
        <dbReference type="ARBA" id="ARBA00008170"/>
    </source>
</evidence>
<keyword evidence="9 10" id="KW-0472">Membrane</keyword>
<feature type="transmembrane region" description="Helical" evidence="10">
    <location>
        <begin position="381"/>
        <end position="402"/>
    </location>
</feature>
<comment type="similarity">
    <text evidence="2 10">Belongs to the Ca(2+):cation antiporter (CaCA) (TC 2.A.19) family.</text>
</comment>
<feature type="transmembrane region" description="Helical" evidence="10">
    <location>
        <begin position="146"/>
        <end position="166"/>
    </location>
</feature>
<dbReference type="GO" id="GO:0015369">
    <property type="term" value="F:calcium:proton antiporter activity"/>
    <property type="evidence" value="ECO:0007669"/>
    <property type="project" value="UniProtKB-UniRule"/>
</dbReference>
<evidence type="ECO:0000256" key="6">
    <source>
        <dbReference type="ARBA" id="ARBA00022837"/>
    </source>
</evidence>
<keyword evidence="7 10" id="KW-1133">Transmembrane helix</keyword>
<comment type="function">
    <text evidence="10">Has a role in promoting intracellular calcium ion sequestration via the exchange of calcium ions for hydrogen ions across the vacuolar membrane. Involved also in manganese ion homeostasis via its uptake into the vacuole.</text>
</comment>
<evidence type="ECO:0000256" key="3">
    <source>
        <dbReference type="ARBA" id="ARBA00022448"/>
    </source>
</evidence>
<dbReference type="OrthoDB" id="1699231at2759"/>
<reference evidence="13" key="1">
    <citation type="submission" date="2019-04" db="EMBL/GenBank/DDBJ databases">
        <title>Friends and foes A comparative genomics studyof 23 Aspergillus species from section Flavi.</title>
        <authorList>
            <consortium name="DOE Joint Genome Institute"/>
            <person name="Kjaerbolling I."/>
            <person name="Vesth T."/>
            <person name="Frisvad J.C."/>
            <person name="Nybo J.L."/>
            <person name="Theobald S."/>
            <person name="Kildgaard S."/>
            <person name="Isbrandt T."/>
            <person name="Kuo A."/>
            <person name="Sato A."/>
            <person name="Lyhne E.K."/>
            <person name="Kogle M.E."/>
            <person name="Wiebenga A."/>
            <person name="Kun R.S."/>
            <person name="Lubbers R.J."/>
            <person name="Makela M.R."/>
            <person name="Barry K."/>
            <person name="Chovatia M."/>
            <person name="Clum A."/>
            <person name="Daum C."/>
            <person name="Haridas S."/>
            <person name="He G."/>
            <person name="LaButti K."/>
            <person name="Lipzen A."/>
            <person name="Mondo S."/>
            <person name="Riley R."/>
            <person name="Salamov A."/>
            <person name="Simmons B.A."/>
            <person name="Magnuson J.K."/>
            <person name="Henrissat B."/>
            <person name="Mortensen U.H."/>
            <person name="Larsen T.O."/>
            <person name="Devries R.P."/>
            <person name="Grigoriev I.V."/>
            <person name="Machida M."/>
            <person name="Baker S.E."/>
            <person name="Andersen M.R."/>
        </authorList>
    </citation>
    <scope>NUCLEOTIDE SEQUENCE [LARGE SCALE GENOMIC DNA]</scope>
    <source>
        <strain evidence="13">CBS 553.77</strain>
    </source>
</reference>
<sequence>MQSVRHRHRQLLLRQLDKISASFDSSPFSRNPDTPTELVRQLWQPFHHETIVHIGCHTYVKLLLATVPIGIAAGIRGWPVQVVFLLNLVALVALIPLVAVLVADLSLATGRVLDGLLRATMGNAVELIVGIVAMKRGHLHMVHSTLIGSMLCYTLLVPGSCFALAGYNKEHLHFDRTLINVMSSLMVTVCMALLVPTIMATFPSLDTVSPQAAVTRQEIVFVSRGVAITLLVLLGVFLLFKLKSHASIFHLAGASSENSLGSQSFPGRGVTLKRSTRMFAPRAALIAFLVGMSCLIMCILCIVDSANGVAQELGISRAFPTLVLVPIIGNSTRYAAIVAVSGKGHVESSVRAIINSMLHITLFVSPGLVILGWIWDLPMTLQLDTFEATMLFLATVVMNHVIQDGRSNYFDGLMLVGTYIISVAAFYMRPGIDSTPRPIS</sequence>
<keyword evidence="6 10" id="KW-0106">Calcium</keyword>
<dbReference type="Pfam" id="PF01699">
    <property type="entry name" value="Na_Ca_ex"/>
    <property type="match status" value="2"/>
</dbReference>
<keyword evidence="3 10" id="KW-0813">Transport</keyword>
<feature type="transmembrane region" description="Helical" evidence="10">
    <location>
        <begin position="318"/>
        <end position="340"/>
    </location>
</feature>
<evidence type="ECO:0000256" key="1">
    <source>
        <dbReference type="ARBA" id="ARBA00004127"/>
    </source>
</evidence>
<feature type="transmembrane region" description="Helical" evidence="10">
    <location>
        <begin position="59"/>
        <end position="78"/>
    </location>
</feature>
<feature type="transmembrane region" description="Helical" evidence="10">
    <location>
        <begin position="409"/>
        <end position="428"/>
    </location>
</feature>
<dbReference type="EMBL" id="ML739121">
    <property type="protein sequence ID" value="KAE8352707.1"/>
    <property type="molecule type" value="Genomic_DNA"/>
</dbReference>
<keyword evidence="10" id="KW-0926">Vacuole</keyword>
<comment type="subcellular location">
    <subcellularLocation>
        <location evidence="1">Endomembrane system</location>
        <topology evidence="1">Multi-pass membrane protein</topology>
    </subcellularLocation>
    <subcellularLocation>
        <location evidence="10">Vacuole membrane</location>
    </subcellularLocation>
</comment>
<name>A0A5N6Z4V9_9EURO</name>
<feature type="transmembrane region" description="Helical" evidence="10">
    <location>
        <begin position="283"/>
        <end position="306"/>
    </location>
</feature>
<dbReference type="Gene3D" id="1.20.1420.30">
    <property type="entry name" value="NCX, central ion-binding region"/>
    <property type="match status" value="2"/>
</dbReference>
<evidence type="ECO:0000256" key="9">
    <source>
        <dbReference type="ARBA" id="ARBA00023136"/>
    </source>
</evidence>
<keyword evidence="13" id="KW-1185">Reference proteome</keyword>
<dbReference type="PANTHER" id="PTHR31503">
    <property type="entry name" value="VACUOLAR CALCIUM ION TRANSPORTER"/>
    <property type="match status" value="1"/>
</dbReference>
<dbReference type="InterPro" id="IPR044880">
    <property type="entry name" value="NCX_ion-bd_dom_sf"/>
</dbReference>
<feature type="transmembrane region" description="Helical" evidence="10">
    <location>
        <begin position="352"/>
        <end position="375"/>
    </location>
</feature>
<evidence type="ECO:0000256" key="4">
    <source>
        <dbReference type="ARBA" id="ARBA00022568"/>
    </source>
</evidence>
<dbReference type="GO" id="GO:0000329">
    <property type="term" value="C:fungal-type vacuole membrane"/>
    <property type="evidence" value="ECO:0007669"/>
    <property type="project" value="TreeGrafter"/>
</dbReference>
<proteinExistence type="inferred from homology"/>
<dbReference type="InterPro" id="IPR004837">
    <property type="entry name" value="NaCa_Exmemb"/>
</dbReference>
<evidence type="ECO:0000256" key="7">
    <source>
        <dbReference type="ARBA" id="ARBA00022989"/>
    </source>
</evidence>
<dbReference type="GO" id="GO:0006874">
    <property type="term" value="P:intracellular calcium ion homeostasis"/>
    <property type="evidence" value="ECO:0007669"/>
    <property type="project" value="TreeGrafter"/>
</dbReference>
<dbReference type="NCBIfam" id="TIGR00378">
    <property type="entry name" value="cax"/>
    <property type="match status" value="1"/>
</dbReference>
<feature type="transmembrane region" description="Helical" evidence="10">
    <location>
        <begin position="178"/>
        <end position="199"/>
    </location>
</feature>
<evidence type="ECO:0000313" key="12">
    <source>
        <dbReference type="EMBL" id="KAE8352707.1"/>
    </source>
</evidence>
<dbReference type="GO" id="GO:0012505">
    <property type="term" value="C:endomembrane system"/>
    <property type="evidence" value="ECO:0007669"/>
    <property type="project" value="UniProtKB-SubCell"/>
</dbReference>
<gene>
    <name evidence="12" type="ORF">BDV28DRAFT_121150</name>
</gene>
<dbReference type="InterPro" id="IPR004798">
    <property type="entry name" value="CAX-like"/>
</dbReference>
<dbReference type="PANTHER" id="PTHR31503:SF22">
    <property type="entry name" value="VACUOLAR CALCIUM ION TRANSPORTER"/>
    <property type="match status" value="1"/>
</dbReference>
<keyword evidence="4 10" id="KW-0109">Calcium transport</keyword>
<keyword evidence="5 10" id="KW-0812">Transmembrane</keyword>
<dbReference type="AlphaFoldDB" id="A0A5N6Z4V9"/>
<evidence type="ECO:0000256" key="5">
    <source>
        <dbReference type="ARBA" id="ARBA00022692"/>
    </source>
</evidence>
<protein>
    <recommendedName>
        <fullName evidence="10">Vacuolar calcium ion transporter</fullName>
    </recommendedName>
</protein>
<feature type="transmembrane region" description="Helical" evidence="10">
    <location>
        <begin position="84"/>
        <end position="103"/>
    </location>
</feature>
<dbReference type="Proteomes" id="UP000327118">
    <property type="component" value="Unassembled WGS sequence"/>
</dbReference>
<feature type="domain" description="Sodium/calcium exchanger membrane region" evidence="11">
    <location>
        <begin position="83"/>
        <end position="242"/>
    </location>
</feature>
<evidence type="ECO:0000313" key="13">
    <source>
        <dbReference type="Proteomes" id="UP000327118"/>
    </source>
</evidence>
<evidence type="ECO:0000256" key="8">
    <source>
        <dbReference type="ARBA" id="ARBA00023065"/>
    </source>
</evidence>
<accession>A0A5N6Z4V9</accession>
<evidence type="ECO:0000259" key="11">
    <source>
        <dbReference type="Pfam" id="PF01699"/>
    </source>
</evidence>
<dbReference type="InterPro" id="IPR004713">
    <property type="entry name" value="CaH_exchang"/>
</dbReference>
<organism evidence="12 13">
    <name type="scientific">Aspergillus coremiiformis</name>
    <dbReference type="NCBI Taxonomy" id="138285"/>
    <lineage>
        <taxon>Eukaryota</taxon>
        <taxon>Fungi</taxon>
        <taxon>Dikarya</taxon>
        <taxon>Ascomycota</taxon>
        <taxon>Pezizomycotina</taxon>
        <taxon>Eurotiomycetes</taxon>
        <taxon>Eurotiomycetidae</taxon>
        <taxon>Eurotiales</taxon>
        <taxon>Aspergillaceae</taxon>
        <taxon>Aspergillus</taxon>
        <taxon>Aspergillus subgen. Circumdati</taxon>
    </lineage>
</organism>